<protein>
    <submittedName>
        <fullName evidence="1">Uncharacterized protein</fullName>
    </submittedName>
</protein>
<accession>A0A9W6JYM2</accession>
<gene>
    <name evidence="1" type="ORF">GCM10017653_18530</name>
</gene>
<dbReference type="AlphaFoldDB" id="A0A9W6JYM2"/>
<proteinExistence type="predicted"/>
<dbReference type="EMBL" id="BSFM01000011">
    <property type="protein sequence ID" value="GLK83783.1"/>
    <property type="molecule type" value="Genomic_DNA"/>
</dbReference>
<sequence>MIFEANVEGWRELIPSYMHVRLQFDQLISLPSEPDDDIVERQKRFCFYLRPQGTDDSEIGQRVGFSGPPSC</sequence>
<comment type="caution">
    <text evidence="1">The sequence shown here is derived from an EMBL/GenBank/DDBJ whole genome shotgun (WGS) entry which is preliminary data.</text>
</comment>
<reference evidence="1" key="1">
    <citation type="journal article" date="2014" name="Int. J. Syst. Evol. Microbiol.">
        <title>Complete genome sequence of Corynebacterium casei LMG S-19264T (=DSM 44701T), isolated from a smear-ripened cheese.</title>
        <authorList>
            <consortium name="US DOE Joint Genome Institute (JGI-PGF)"/>
            <person name="Walter F."/>
            <person name="Albersmeier A."/>
            <person name="Kalinowski J."/>
            <person name="Ruckert C."/>
        </authorList>
    </citation>
    <scope>NUCLEOTIDE SEQUENCE</scope>
    <source>
        <strain evidence="1">VKM B-2789</strain>
    </source>
</reference>
<reference evidence="1" key="2">
    <citation type="submission" date="2023-01" db="EMBL/GenBank/DDBJ databases">
        <authorList>
            <person name="Sun Q."/>
            <person name="Evtushenko L."/>
        </authorList>
    </citation>
    <scope>NUCLEOTIDE SEQUENCE</scope>
    <source>
        <strain evidence="1">VKM B-2789</strain>
    </source>
</reference>
<evidence type="ECO:0000313" key="2">
    <source>
        <dbReference type="Proteomes" id="UP001143330"/>
    </source>
</evidence>
<keyword evidence="2" id="KW-1185">Reference proteome</keyword>
<dbReference type="RefSeq" id="WP_213363990.1">
    <property type="nucleotide sequence ID" value="NZ_BSFM01000011.1"/>
</dbReference>
<dbReference type="Proteomes" id="UP001143330">
    <property type="component" value="Unassembled WGS sequence"/>
</dbReference>
<evidence type="ECO:0000313" key="1">
    <source>
        <dbReference type="EMBL" id="GLK83783.1"/>
    </source>
</evidence>
<organism evidence="1 2">
    <name type="scientific">Ancylobacter defluvii</name>
    <dbReference type="NCBI Taxonomy" id="1282440"/>
    <lineage>
        <taxon>Bacteria</taxon>
        <taxon>Pseudomonadati</taxon>
        <taxon>Pseudomonadota</taxon>
        <taxon>Alphaproteobacteria</taxon>
        <taxon>Hyphomicrobiales</taxon>
        <taxon>Xanthobacteraceae</taxon>
        <taxon>Ancylobacter</taxon>
    </lineage>
</organism>
<name>A0A9W6JYM2_9HYPH</name>